<sequence>MDPFTGTTQTTFNKVGIKFVI</sequence>
<accession>T1KRE5</accession>
<dbReference type="EMBL" id="CAEY01000389">
    <property type="status" value="NOT_ANNOTATED_CDS"/>
    <property type="molecule type" value="Genomic_DNA"/>
</dbReference>
<dbReference type="Proteomes" id="UP000015104">
    <property type="component" value="Unassembled WGS sequence"/>
</dbReference>
<dbReference type="AlphaFoldDB" id="T1KRE5"/>
<proteinExistence type="predicted"/>
<evidence type="ECO:0000313" key="1">
    <source>
        <dbReference type="EnsemblMetazoa" id="tetur18g03250.1"/>
    </source>
</evidence>
<name>T1KRE5_TETUR</name>
<keyword evidence="2" id="KW-1185">Reference proteome</keyword>
<dbReference type="HOGENOM" id="CLU_3427054_0_0_1"/>
<protein>
    <submittedName>
        <fullName evidence="1">Uncharacterized protein</fullName>
    </submittedName>
</protein>
<evidence type="ECO:0000313" key="2">
    <source>
        <dbReference type="Proteomes" id="UP000015104"/>
    </source>
</evidence>
<reference evidence="2" key="1">
    <citation type="submission" date="2011-08" db="EMBL/GenBank/DDBJ databases">
        <authorList>
            <person name="Rombauts S."/>
        </authorList>
    </citation>
    <scope>NUCLEOTIDE SEQUENCE</scope>
    <source>
        <strain evidence="2">London</strain>
    </source>
</reference>
<organism evidence="1 2">
    <name type="scientific">Tetranychus urticae</name>
    <name type="common">Two-spotted spider mite</name>
    <dbReference type="NCBI Taxonomy" id="32264"/>
    <lineage>
        <taxon>Eukaryota</taxon>
        <taxon>Metazoa</taxon>
        <taxon>Ecdysozoa</taxon>
        <taxon>Arthropoda</taxon>
        <taxon>Chelicerata</taxon>
        <taxon>Arachnida</taxon>
        <taxon>Acari</taxon>
        <taxon>Acariformes</taxon>
        <taxon>Trombidiformes</taxon>
        <taxon>Prostigmata</taxon>
        <taxon>Eleutherengona</taxon>
        <taxon>Raphignathae</taxon>
        <taxon>Tetranychoidea</taxon>
        <taxon>Tetranychidae</taxon>
        <taxon>Tetranychus</taxon>
    </lineage>
</organism>
<reference evidence="1" key="2">
    <citation type="submission" date="2015-06" db="UniProtKB">
        <authorList>
            <consortium name="EnsemblMetazoa"/>
        </authorList>
    </citation>
    <scope>IDENTIFICATION</scope>
</reference>
<dbReference type="EnsemblMetazoa" id="tetur18g03250.1">
    <property type="protein sequence ID" value="tetur18g03250.1"/>
    <property type="gene ID" value="tetur18g03250"/>
</dbReference>